<feature type="transmembrane region" description="Helical" evidence="7">
    <location>
        <begin position="251"/>
        <end position="274"/>
    </location>
</feature>
<evidence type="ECO:0000256" key="5">
    <source>
        <dbReference type="ARBA" id="ARBA00022989"/>
    </source>
</evidence>
<dbReference type="Gene3D" id="1.20.1250.20">
    <property type="entry name" value="MFS general substrate transporter like domains"/>
    <property type="match status" value="1"/>
</dbReference>
<dbReference type="InParanoid" id="A0A397RX68"/>
<keyword evidence="6 7" id="KW-0472">Membrane</keyword>
<feature type="transmembrane region" description="Helical" evidence="7">
    <location>
        <begin position="41"/>
        <end position="66"/>
    </location>
</feature>
<dbReference type="OrthoDB" id="9763297at2"/>
<dbReference type="EMBL" id="QXEV01000006">
    <property type="protein sequence ID" value="RIA77852.1"/>
    <property type="molecule type" value="Genomic_DNA"/>
</dbReference>
<proteinExistence type="predicted"/>
<feature type="transmembrane region" description="Helical" evidence="7">
    <location>
        <begin position="12"/>
        <end position="35"/>
    </location>
</feature>
<dbReference type="InterPro" id="IPR011701">
    <property type="entry name" value="MFS"/>
</dbReference>
<evidence type="ECO:0000256" key="4">
    <source>
        <dbReference type="ARBA" id="ARBA00022692"/>
    </source>
</evidence>
<dbReference type="CDD" id="cd06173">
    <property type="entry name" value="MFS_MefA_like"/>
    <property type="match status" value="1"/>
</dbReference>
<gene>
    <name evidence="8" type="ORF">EI71_00829</name>
</gene>
<feature type="transmembrane region" description="Helical" evidence="7">
    <location>
        <begin position="306"/>
        <end position="328"/>
    </location>
</feature>
<feature type="transmembrane region" description="Helical" evidence="7">
    <location>
        <begin position="138"/>
        <end position="161"/>
    </location>
</feature>
<evidence type="ECO:0000256" key="7">
    <source>
        <dbReference type="SAM" id="Phobius"/>
    </source>
</evidence>
<name>A0A397RX68_9MOLU</name>
<feature type="transmembrane region" description="Helical" evidence="7">
    <location>
        <begin position="73"/>
        <end position="93"/>
    </location>
</feature>
<protein>
    <submittedName>
        <fullName evidence="8">MFS transporter</fullName>
    </submittedName>
</protein>
<evidence type="ECO:0000313" key="8">
    <source>
        <dbReference type="EMBL" id="RIA77852.1"/>
    </source>
</evidence>
<sequence length="415" mass="45069">MQKSNYRKFLILWSGDLISQIGGGLTSFGLGVYVFNITGSAAMMAIVTLLGFLPTLLLSIPAGALADKYDRRILMMIGDGFSAIGIIYILVSMMLGDVAIWQICLGVSISSIFSSLLEPSYRATVTDMLSEEEYTKANGLTSLSASARYLVSPLIAGLLLGAYDIKLLLIIDICTFFVTFFTTALVKKSIKKERIKKNERFLSILSQGWREVHARKGIFLLIIVSSLISMCIGVIQILSEPMILSFADSKTLGITETVCALGMLATALITGIVGISKHHSAILSISLILAGLFMIGFSIIENIIVISIFGFLFFAMLPLANSCLDYLVRINIPNELQGRVWGFIGFISQLGYIPAYAMSGILADSIGSGFDIGVGRGSAIVTMVSGIMLMIICASLLFSKRIKSLESITLPWFFW</sequence>
<dbReference type="Pfam" id="PF07690">
    <property type="entry name" value="MFS_1"/>
    <property type="match status" value="1"/>
</dbReference>
<feature type="transmembrane region" description="Helical" evidence="7">
    <location>
        <begin position="218"/>
        <end position="239"/>
    </location>
</feature>
<comment type="caution">
    <text evidence="8">The sequence shown here is derived from an EMBL/GenBank/DDBJ whole genome shotgun (WGS) entry which is preliminary data.</text>
</comment>
<evidence type="ECO:0000256" key="6">
    <source>
        <dbReference type="ARBA" id="ARBA00023136"/>
    </source>
</evidence>
<evidence type="ECO:0000313" key="9">
    <source>
        <dbReference type="Proteomes" id="UP000266506"/>
    </source>
</evidence>
<organism evidence="8 9">
    <name type="scientific">Anaeroplasma bactoclasticum</name>
    <dbReference type="NCBI Taxonomy" id="2088"/>
    <lineage>
        <taxon>Bacteria</taxon>
        <taxon>Bacillati</taxon>
        <taxon>Mycoplasmatota</taxon>
        <taxon>Mollicutes</taxon>
        <taxon>Anaeroplasmatales</taxon>
        <taxon>Anaeroplasmataceae</taxon>
        <taxon>Anaeroplasma</taxon>
    </lineage>
</organism>
<dbReference type="GO" id="GO:0022857">
    <property type="term" value="F:transmembrane transporter activity"/>
    <property type="evidence" value="ECO:0007669"/>
    <property type="project" value="InterPro"/>
</dbReference>
<feature type="transmembrane region" description="Helical" evidence="7">
    <location>
        <begin position="340"/>
        <end position="359"/>
    </location>
</feature>
<dbReference type="PANTHER" id="PTHR43266">
    <property type="entry name" value="MACROLIDE-EFFLUX PROTEIN"/>
    <property type="match status" value="1"/>
</dbReference>
<feature type="transmembrane region" description="Helical" evidence="7">
    <location>
        <begin position="281"/>
        <end position="300"/>
    </location>
</feature>
<feature type="transmembrane region" description="Helical" evidence="7">
    <location>
        <begin position="167"/>
        <end position="186"/>
    </location>
</feature>
<keyword evidence="9" id="KW-1185">Reference proteome</keyword>
<dbReference type="FunCoup" id="A0A397RX68">
    <property type="interactions" value="86"/>
</dbReference>
<comment type="subcellular location">
    <subcellularLocation>
        <location evidence="1">Cell membrane</location>
        <topology evidence="1">Multi-pass membrane protein</topology>
    </subcellularLocation>
</comment>
<dbReference type="SUPFAM" id="SSF103473">
    <property type="entry name" value="MFS general substrate transporter"/>
    <property type="match status" value="1"/>
</dbReference>
<evidence type="ECO:0000256" key="1">
    <source>
        <dbReference type="ARBA" id="ARBA00004651"/>
    </source>
</evidence>
<dbReference type="GO" id="GO:0005886">
    <property type="term" value="C:plasma membrane"/>
    <property type="evidence" value="ECO:0007669"/>
    <property type="project" value="UniProtKB-SubCell"/>
</dbReference>
<reference evidence="8 9" key="1">
    <citation type="submission" date="2018-08" db="EMBL/GenBank/DDBJ databases">
        <title>Genomic Encyclopedia of Archaeal and Bacterial Type Strains, Phase II (KMG-II): from individual species to whole genera.</title>
        <authorList>
            <person name="Goeker M."/>
        </authorList>
    </citation>
    <scope>NUCLEOTIDE SEQUENCE [LARGE SCALE GENOMIC DNA]</scope>
    <source>
        <strain evidence="8 9">ATCC 27112</strain>
    </source>
</reference>
<keyword evidence="5 7" id="KW-1133">Transmembrane helix</keyword>
<evidence type="ECO:0000256" key="3">
    <source>
        <dbReference type="ARBA" id="ARBA00022475"/>
    </source>
</evidence>
<keyword evidence="3" id="KW-1003">Cell membrane</keyword>
<keyword evidence="4 7" id="KW-0812">Transmembrane</keyword>
<accession>A0A397RX68</accession>
<evidence type="ECO:0000256" key="2">
    <source>
        <dbReference type="ARBA" id="ARBA00022448"/>
    </source>
</evidence>
<dbReference type="PANTHER" id="PTHR43266:SF2">
    <property type="entry name" value="MAJOR FACILITATOR SUPERFAMILY (MFS) PROFILE DOMAIN-CONTAINING PROTEIN"/>
    <property type="match status" value="1"/>
</dbReference>
<feature type="transmembrane region" description="Helical" evidence="7">
    <location>
        <begin position="379"/>
        <end position="398"/>
    </location>
</feature>
<feature type="transmembrane region" description="Helical" evidence="7">
    <location>
        <begin position="99"/>
        <end position="117"/>
    </location>
</feature>
<keyword evidence="2" id="KW-0813">Transport</keyword>
<dbReference type="Proteomes" id="UP000266506">
    <property type="component" value="Unassembled WGS sequence"/>
</dbReference>
<dbReference type="AlphaFoldDB" id="A0A397RX68"/>
<dbReference type="InterPro" id="IPR036259">
    <property type="entry name" value="MFS_trans_sf"/>
</dbReference>